<dbReference type="PANTHER" id="PTHR36167">
    <property type="entry name" value="C2H2 FINGER DOMAIN TRANSCRIPTION FACTOR (EUROFUNG)-RELATED"/>
    <property type="match status" value="1"/>
</dbReference>
<feature type="domain" description="C2H2-type" evidence="3">
    <location>
        <begin position="376"/>
        <end position="407"/>
    </location>
</feature>
<reference evidence="4 5" key="1">
    <citation type="submission" date="2013-12" db="EMBL/GenBank/DDBJ databases">
        <authorList>
            <person name="Cubeta M."/>
            <person name="Pakala S."/>
            <person name="Fedorova N."/>
            <person name="Thomas E."/>
            <person name="Dean R."/>
            <person name="Jabaji S."/>
            <person name="Neate S."/>
            <person name="Toda T."/>
            <person name="Tavantzis S."/>
            <person name="Vilgalys R."/>
            <person name="Bharathan N."/>
            <person name="Pakala S."/>
            <person name="Losada L.S."/>
            <person name="Zafar N."/>
            <person name="Nierman W."/>
        </authorList>
    </citation>
    <scope>NUCLEOTIDE SEQUENCE [LARGE SCALE GENOMIC DNA]</scope>
    <source>
        <strain evidence="4 5">123E</strain>
    </source>
</reference>
<feature type="compositionally biased region" description="Low complexity" evidence="2">
    <location>
        <begin position="301"/>
        <end position="318"/>
    </location>
</feature>
<dbReference type="GO" id="GO:0006355">
    <property type="term" value="P:regulation of DNA-templated transcription"/>
    <property type="evidence" value="ECO:0007669"/>
    <property type="project" value="InterPro"/>
</dbReference>
<feature type="region of interest" description="Disordered" evidence="2">
    <location>
        <begin position="62"/>
        <end position="125"/>
    </location>
</feature>
<comment type="caution">
    <text evidence="4">The sequence shown here is derived from an EMBL/GenBank/DDBJ whole genome shotgun (WGS) entry which is preliminary data.</text>
</comment>
<dbReference type="STRING" id="1423351.A0A074RWH4"/>
<feature type="region of interest" description="Disordered" evidence="2">
    <location>
        <begin position="297"/>
        <end position="318"/>
    </location>
</feature>
<dbReference type="HOGENOM" id="CLU_452091_0_0_1"/>
<keyword evidence="1" id="KW-0863">Zinc-finger</keyword>
<feature type="region of interest" description="Disordered" evidence="2">
    <location>
        <begin position="217"/>
        <end position="271"/>
    </location>
</feature>
<keyword evidence="5" id="KW-1185">Reference proteome</keyword>
<dbReference type="InterPro" id="IPR013087">
    <property type="entry name" value="Znf_C2H2_type"/>
</dbReference>
<evidence type="ECO:0000256" key="2">
    <source>
        <dbReference type="SAM" id="MobiDB-lite"/>
    </source>
</evidence>
<dbReference type="InterPro" id="IPR039327">
    <property type="entry name" value="CON7-like"/>
</dbReference>
<evidence type="ECO:0000313" key="4">
    <source>
        <dbReference type="EMBL" id="KEP51239.1"/>
    </source>
</evidence>
<dbReference type="OrthoDB" id="1939603at2759"/>
<dbReference type="EMBL" id="AZST01000183">
    <property type="protein sequence ID" value="KEP51239.1"/>
    <property type="molecule type" value="Genomic_DNA"/>
</dbReference>
<evidence type="ECO:0000259" key="3">
    <source>
        <dbReference type="PROSITE" id="PS50157"/>
    </source>
</evidence>
<evidence type="ECO:0000256" key="1">
    <source>
        <dbReference type="PROSITE-ProRule" id="PRU00042"/>
    </source>
</evidence>
<dbReference type="PROSITE" id="PS00028">
    <property type="entry name" value="ZINC_FINGER_C2H2_1"/>
    <property type="match status" value="1"/>
</dbReference>
<gene>
    <name evidence="4" type="ORF">V565_065010</name>
</gene>
<feature type="compositionally biased region" description="Low complexity" evidence="2">
    <location>
        <begin position="448"/>
        <end position="471"/>
    </location>
</feature>
<organism evidence="4 5">
    <name type="scientific">Rhizoctonia solani 123E</name>
    <dbReference type="NCBI Taxonomy" id="1423351"/>
    <lineage>
        <taxon>Eukaryota</taxon>
        <taxon>Fungi</taxon>
        <taxon>Dikarya</taxon>
        <taxon>Basidiomycota</taxon>
        <taxon>Agaricomycotina</taxon>
        <taxon>Agaricomycetes</taxon>
        <taxon>Cantharellales</taxon>
        <taxon>Ceratobasidiaceae</taxon>
        <taxon>Rhizoctonia</taxon>
    </lineage>
</organism>
<name>A0A074RWH4_9AGAM</name>
<feature type="compositionally biased region" description="Polar residues" evidence="2">
    <location>
        <begin position="536"/>
        <end position="556"/>
    </location>
</feature>
<keyword evidence="1" id="KW-0479">Metal-binding</keyword>
<feature type="compositionally biased region" description="Basic and acidic residues" evidence="2">
    <location>
        <begin position="421"/>
        <end position="441"/>
    </location>
</feature>
<accession>A0A074RWH4</accession>
<protein>
    <submittedName>
        <fullName evidence="4">RCC1 domain protein</fullName>
    </submittedName>
</protein>
<keyword evidence="1" id="KW-0862">Zinc</keyword>
<proteinExistence type="predicted"/>
<feature type="region of interest" description="Disordered" evidence="2">
    <location>
        <begin position="421"/>
        <end position="512"/>
    </location>
</feature>
<dbReference type="Proteomes" id="UP000027456">
    <property type="component" value="Unassembled WGS sequence"/>
</dbReference>
<dbReference type="PROSITE" id="PS50157">
    <property type="entry name" value="ZINC_FINGER_C2H2_2"/>
    <property type="match status" value="1"/>
</dbReference>
<sequence>MLASSSLHHFSTREPSHIAYECPNSNSQLSSNLNLALCSARPSTDAAPRPFFELAPSRYQPAPALPPAPRALSGLPDVRAPPGGTKHSLTISENAPAARRGSIARSYSQQYPPHHSQHPAHHHSEQFVATHSPVSATVSTHDDPDSTREQLGGAYLPPQQAQSAAVQETMTNHHHLQYPSSYEQEYISRAPSVSPAYSHDDRRVSVSSAGSYEHAYPYGSYAQPRPYQPGPTRATPPMMARPSGQLTPYDYPVESSWVGRRPSAEQSPVPQQRAFEDYPEDSVVPTMLPQQGLGYPQLGHQSPMQSLGSSSSNSTGMPASPDQLAMPNGLVAALPEGATPPSATNPGQRTYAFVSLAGSTIRKRPRRRYDEIERLYACSFEDCTKAYGTLNHLNAHVTMQKHGQKRNPSEFKELRKLWRTQKKAEQVTRPRKRHPDDDHPHGLHRTASGSYSSPGPYGSDDSDDGGTPQPGDSHHYQHGQVDQMWSQMGPEMGGRYDSHPGMQGYGHGHDPHGHGMGVVMSAEEGAMDRIPPDATLLQSLPPTHPSQQQQYSNSMHHSVGSYGQLPAMPGNPGSSLMRRASEQSYDYPAPRPAGPHGPHVGYGR</sequence>
<dbReference type="GO" id="GO:0008270">
    <property type="term" value="F:zinc ion binding"/>
    <property type="evidence" value="ECO:0007669"/>
    <property type="project" value="UniProtKB-KW"/>
</dbReference>
<dbReference type="AlphaFoldDB" id="A0A074RWH4"/>
<evidence type="ECO:0000313" key="5">
    <source>
        <dbReference type="Proteomes" id="UP000027456"/>
    </source>
</evidence>
<feature type="region of interest" description="Disordered" evidence="2">
    <location>
        <begin position="533"/>
        <end position="604"/>
    </location>
</feature>
<dbReference type="PANTHER" id="PTHR36167:SF3">
    <property type="entry name" value="C2H2 FINGER DOMAIN TRANSCRIPTION FACTOR (EUROFUNG)-RELATED"/>
    <property type="match status" value="1"/>
</dbReference>